<dbReference type="KEGG" id="gba:J421_6349"/>
<keyword evidence="2" id="KW-1185">Reference proteome</keyword>
<dbReference type="InParanoid" id="W0RSC0"/>
<name>W0RSC0_9BACT</name>
<protein>
    <submittedName>
        <fullName evidence="1">Polyketide cyclase/dehydrase</fullName>
    </submittedName>
</protein>
<dbReference type="EMBL" id="CP007130">
    <property type="protein sequence ID" value="AHG93884.1"/>
    <property type="molecule type" value="Genomic_DNA"/>
</dbReference>
<dbReference type="Gene3D" id="3.30.530.20">
    <property type="match status" value="1"/>
</dbReference>
<dbReference type="CDD" id="cd07812">
    <property type="entry name" value="SRPBCC"/>
    <property type="match status" value="1"/>
</dbReference>
<reference evidence="1 2" key="1">
    <citation type="journal article" date="2014" name="Genome Announc.">
        <title>Genome Sequence and Methylome of Soil Bacterium Gemmatirosa kalamazoonensis KBS708T, a Member of the Rarely Cultivated Gemmatimonadetes Phylum.</title>
        <authorList>
            <person name="Debruyn J.M."/>
            <person name="Radosevich M."/>
            <person name="Wommack K.E."/>
            <person name="Polson S.W."/>
            <person name="Hauser L.J."/>
            <person name="Fawaz M.N."/>
            <person name="Korlach J."/>
            <person name="Tsai Y.C."/>
        </authorList>
    </citation>
    <scope>NUCLEOTIDE SEQUENCE [LARGE SCALE GENOMIC DNA]</scope>
    <source>
        <strain evidence="1 2">KBS708</strain>
        <plasmid evidence="2">Plasmid 2</plasmid>
    </source>
</reference>
<dbReference type="AlphaFoldDB" id="W0RSC0"/>
<evidence type="ECO:0000313" key="1">
    <source>
        <dbReference type="EMBL" id="AHG93884.1"/>
    </source>
</evidence>
<organism evidence="1 2">
    <name type="scientific">Gemmatirosa kalamazoonensis</name>
    <dbReference type="NCBI Taxonomy" id="861299"/>
    <lineage>
        <taxon>Bacteria</taxon>
        <taxon>Pseudomonadati</taxon>
        <taxon>Gemmatimonadota</taxon>
        <taxon>Gemmatimonadia</taxon>
        <taxon>Gemmatimonadales</taxon>
        <taxon>Gemmatimonadaceae</taxon>
        <taxon>Gemmatirosa</taxon>
    </lineage>
</organism>
<dbReference type="eggNOG" id="COG3832">
    <property type="taxonomic scope" value="Bacteria"/>
</dbReference>
<proteinExistence type="predicted"/>
<accession>W0RSC0</accession>
<evidence type="ECO:0000313" key="2">
    <source>
        <dbReference type="Proteomes" id="UP000019151"/>
    </source>
</evidence>
<dbReference type="SUPFAM" id="SSF55961">
    <property type="entry name" value="Bet v1-like"/>
    <property type="match status" value="1"/>
</dbReference>
<dbReference type="InterPro" id="IPR019587">
    <property type="entry name" value="Polyketide_cyclase/dehydratase"/>
</dbReference>
<geneLocation type="plasmid" evidence="1 2">
    <name>2</name>
</geneLocation>
<sequence>MRWLAYGLGAVVALVLLVAAVGWTLPRDHVAALTARIAAPPTAVWALIADPAALPTWRDDVQRVERLPDAPNGPAWREHGGERPISYATELADPPRRFVSRITDADLPFGGAWDWRIVPDGDGASTVTVIERGSVHNPLFRFVSRFVMGHTATIDRTLRALGRKFGAEPTPRPVAVETLGA</sequence>
<dbReference type="OrthoDB" id="9803476at2"/>
<dbReference type="InterPro" id="IPR023393">
    <property type="entry name" value="START-like_dom_sf"/>
</dbReference>
<keyword evidence="1" id="KW-0614">Plasmid</keyword>
<dbReference type="Proteomes" id="UP000019151">
    <property type="component" value="Plasmid 2"/>
</dbReference>
<dbReference type="RefSeq" id="WP_025415173.1">
    <property type="nucleotide sequence ID" value="NZ_CP007130.1"/>
</dbReference>
<dbReference type="HOGENOM" id="CLU_122891_0_1_0"/>
<dbReference type="Pfam" id="PF10604">
    <property type="entry name" value="Polyketide_cyc2"/>
    <property type="match status" value="1"/>
</dbReference>
<gene>
    <name evidence="1" type="ORF">J421_6349</name>
</gene>